<dbReference type="EMBL" id="CAJNNV010024473">
    <property type="protein sequence ID" value="CAE8609957.1"/>
    <property type="molecule type" value="Genomic_DNA"/>
</dbReference>
<evidence type="ECO:0000313" key="1">
    <source>
        <dbReference type="EMBL" id="CAE8609957.1"/>
    </source>
</evidence>
<keyword evidence="2" id="KW-1185">Reference proteome</keyword>
<comment type="caution">
    <text evidence="1">The sequence shown here is derived from an EMBL/GenBank/DDBJ whole genome shotgun (WGS) entry which is preliminary data.</text>
</comment>
<protein>
    <submittedName>
        <fullName evidence="1">Uncharacterized protein</fullName>
    </submittedName>
</protein>
<accession>A0A813F684</accession>
<name>A0A813F684_POLGL</name>
<gene>
    <name evidence="1" type="ORF">PGLA1383_LOCUS27790</name>
</gene>
<sequence>MIDLGQKAEDVKEVVHLRFLFWQLPPTSLVVWMHRLHSKNHNCWCACLHPGVLDASCGWLGCGHILVRLQLLRAAFERAFDNMFNMLMQYAMSFALLCGPLLRMDGDGYQ</sequence>
<organism evidence="1 2">
    <name type="scientific">Polarella glacialis</name>
    <name type="common">Dinoflagellate</name>
    <dbReference type="NCBI Taxonomy" id="89957"/>
    <lineage>
        <taxon>Eukaryota</taxon>
        <taxon>Sar</taxon>
        <taxon>Alveolata</taxon>
        <taxon>Dinophyceae</taxon>
        <taxon>Suessiales</taxon>
        <taxon>Suessiaceae</taxon>
        <taxon>Polarella</taxon>
    </lineage>
</organism>
<dbReference type="Proteomes" id="UP000654075">
    <property type="component" value="Unassembled WGS sequence"/>
</dbReference>
<reference evidence="1" key="1">
    <citation type="submission" date="2021-02" db="EMBL/GenBank/DDBJ databases">
        <authorList>
            <person name="Dougan E. K."/>
            <person name="Rhodes N."/>
            <person name="Thang M."/>
            <person name="Chan C."/>
        </authorList>
    </citation>
    <scope>NUCLEOTIDE SEQUENCE</scope>
</reference>
<evidence type="ECO:0000313" key="2">
    <source>
        <dbReference type="Proteomes" id="UP000654075"/>
    </source>
</evidence>
<dbReference type="AlphaFoldDB" id="A0A813F684"/>
<proteinExistence type="predicted"/>